<reference evidence="2 3" key="1">
    <citation type="journal article" date="2021" name="J. Hered.">
        <title>A chromosome-level genome assembly of the parasitoid wasp, Cotesia glomerata (Hymenoptera: Braconidae).</title>
        <authorList>
            <person name="Pinto B.J."/>
            <person name="Weis J.J."/>
            <person name="Gamble T."/>
            <person name="Ode P.J."/>
            <person name="Paul R."/>
            <person name="Zaspel J.M."/>
        </authorList>
    </citation>
    <scope>NUCLEOTIDE SEQUENCE [LARGE SCALE GENOMIC DNA]</scope>
    <source>
        <strain evidence="2">CgM1</strain>
    </source>
</reference>
<dbReference type="EMBL" id="JAHXZJ010001868">
    <property type="protein sequence ID" value="KAH0548427.1"/>
    <property type="molecule type" value="Genomic_DNA"/>
</dbReference>
<accession>A0AAV7I8J5</accession>
<proteinExistence type="predicted"/>
<dbReference type="AlphaFoldDB" id="A0AAV7I8J5"/>
<comment type="caution">
    <text evidence="2">The sequence shown here is derived from an EMBL/GenBank/DDBJ whole genome shotgun (WGS) entry which is preliminary data.</text>
</comment>
<evidence type="ECO:0000256" key="1">
    <source>
        <dbReference type="SAM" id="MobiDB-lite"/>
    </source>
</evidence>
<feature type="compositionally biased region" description="Basic residues" evidence="1">
    <location>
        <begin position="464"/>
        <end position="492"/>
    </location>
</feature>
<dbReference type="Proteomes" id="UP000826195">
    <property type="component" value="Unassembled WGS sequence"/>
</dbReference>
<feature type="region of interest" description="Disordered" evidence="1">
    <location>
        <begin position="76"/>
        <end position="112"/>
    </location>
</feature>
<evidence type="ECO:0000313" key="3">
    <source>
        <dbReference type="Proteomes" id="UP000826195"/>
    </source>
</evidence>
<feature type="region of interest" description="Disordered" evidence="1">
    <location>
        <begin position="461"/>
        <end position="534"/>
    </location>
</feature>
<gene>
    <name evidence="2" type="ORF">KQX54_001305</name>
</gene>
<sequence length="699" mass="78908">MHSENCPLVSYHDDSEIPSVHSTINVSVLEEDLAISSSTLGTRDKTNEEPESDYISYKSINKVIYVNEETMDCNYSETTETPKKNKIPNQDATSPDLFKSDDEDTDKPPISKNFKRILSQPTVKKIPPHKLTQEELIIQSDSYLLTRTNKSVTGIPPPPKFTMCQSDCTDFLNHIRNNRKYFWADPFSDDDKISNDEVATSTTINSTITTTTDSRSSTKSDLKAPIISEIISTSRPRSLRNLTNAFDACDQSSSLASVMRTELSNDSAVTDCCSNTQTNSTSTSTETINERVNISNFNNNLHEHELSSLSSLTASMASISTTKSISVKDNDRHVTFDIPKEKYLAIFRTIDDKRAKSLPWPIIYKHRAPGIHYNRNKFIEEFENLSTKLCERYIGNETQSTCTIWFTKQAPGSAKKRTLLGKRAIGQSPGKRLSHLARRRKTFSSANLQCMAEKKQIVLNVKKPIIKKGKSPRGKSPRGKSPRSSAKKRLSRRLILDGQSPRKTKLETSKRALFQSPTHDRAGPSGKSAPLSMNNPQKIKRALFPTAQKKETVTSNAEEMTKKRKSDEELEGPRVKWPKSLSFDCTYNNLDSSRESWSSDRYLTGNVHLKNESLSQPAKVGLSDNNRKKLLWAVYQALQSRGINMEHPKFKQYANQLARTVRKYMPDLENRNIPRKPGSTCDRMLKLANIHVLLVVEAK</sequence>
<name>A0AAV7I8J5_COTGL</name>
<protein>
    <submittedName>
        <fullName evidence="2">Uncharacterized protein</fullName>
    </submittedName>
</protein>
<evidence type="ECO:0000313" key="2">
    <source>
        <dbReference type="EMBL" id="KAH0548427.1"/>
    </source>
</evidence>
<organism evidence="2 3">
    <name type="scientific">Cotesia glomerata</name>
    <name type="common">Lepidopteran parasitic wasp</name>
    <name type="synonym">Apanteles glomeratus</name>
    <dbReference type="NCBI Taxonomy" id="32391"/>
    <lineage>
        <taxon>Eukaryota</taxon>
        <taxon>Metazoa</taxon>
        <taxon>Ecdysozoa</taxon>
        <taxon>Arthropoda</taxon>
        <taxon>Hexapoda</taxon>
        <taxon>Insecta</taxon>
        <taxon>Pterygota</taxon>
        <taxon>Neoptera</taxon>
        <taxon>Endopterygota</taxon>
        <taxon>Hymenoptera</taxon>
        <taxon>Apocrita</taxon>
        <taxon>Ichneumonoidea</taxon>
        <taxon>Braconidae</taxon>
        <taxon>Microgastrinae</taxon>
        <taxon>Cotesia</taxon>
    </lineage>
</organism>
<keyword evidence="3" id="KW-1185">Reference proteome</keyword>